<dbReference type="InterPro" id="IPR027558">
    <property type="entry name" value="Pre_pil_HX9DG_C"/>
</dbReference>
<keyword evidence="3" id="KW-1185">Reference proteome</keyword>
<dbReference type="AlphaFoldDB" id="A0AAE4APA6"/>
<dbReference type="RefSeq" id="WP_307262079.1">
    <property type="nucleotide sequence ID" value="NZ_JAUSVL010000001.1"/>
</dbReference>
<protein>
    <submittedName>
        <fullName evidence="2">Prepilin-type N-terminal cleavage/methylation domain-containing protein/prepilin-type processing-associated H-X9-DG protein</fullName>
    </submittedName>
</protein>
<dbReference type="Pfam" id="PF07963">
    <property type="entry name" value="N_methyl"/>
    <property type="match status" value="1"/>
</dbReference>
<feature type="domain" description="DUF1559" evidence="1">
    <location>
        <begin position="32"/>
        <end position="63"/>
    </location>
</feature>
<dbReference type="Proteomes" id="UP001238163">
    <property type="component" value="Unassembled WGS sequence"/>
</dbReference>
<accession>A0AAE4APA6</accession>
<dbReference type="Pfam" id="PF07596">
    <property type="entry name" value="SBP_bac_10"/>
    <property type="match status" value="1"/>
</dbReference>
<organism evidence="2 3">
    <name type="scientific">Oligosphaera ethanolica</name>
    <dbReference type="NCBI Taxonomy" id="760260"/>
    <lineage>
        <taxon>Bacteria</taxon>
        <taxon>Pseudomonadati</taxon>
        <taxon>Lentisphaerota</taxon>
        <taxon>Oligosphaeria</taxon>
        <taxon>Oligosphaerales</taxon>
        <taxon>Oligosphaeraceae</taxon>
        <taxon>Oligosphaera</taxon>
    </lineage>
</organism>
<dbReference type="Gene3D" id="3.30.700.10">
    <property type="entry name" value="Glycoprotein, Type 4 Pilin"/>
    <property type="match status" value="1"/>
</dbReference>
<reference evidence="2" key="1">
    <citation type="submission" date="2023-07" db="EMBL/GenBank/DDBJ databases">
        <title>Genomic Encyclopedia of Type Strains, Phase IV (KMG-IV): sequencing the most valuable type-strain genomes for metagenomic binning, comparative biology and taxonomic classification.</title>
        <authorList>
            <person name="Goeker M."/>
        </authorList>
    </citation>
    <scope>NUCLEOTIDE SEQUENCE</scope>
    <source>
        <strain evidence="2">DSM 24202</strain>
    </source>
</reference>
<comment type="caution">
    <text evidence="2">The sequence shown here is derived from an EMBL/GenBank/DDBJ whole genome shotgun (WGS) entry which is preliminary data.</text>
</comment>
<sequence length="220" mass="24449">MRQDKRFTLIELLVVIAIIAILAAMLLPALAKARDKARTISCVNNMKQMGLGGNMYTQDYDGFVHFSYNYPGYMHFAAILNTYYVNDKKTFVCPADTDVRIDTGNGWTGNGRSYLTNYSVHRPGDAYGTPNPGVLVGDVQAPSEAFSILPNFDESIRSASFTAGDDTAQGANHGLRMRRVGYLRHKLGFNVLYVDGHVQFIGTGPYLALPSNSNQWKTWY</sequence>
<evidence type="ECO:0000259" key="1">
    <source>
        <dbReference type="Pfam" id="PF07596"/>
    </source>
</evidence>
<evidence type="ECO:0000313" key="2">
    <source>
        <dbReference type="EMBL" id="MDQ0290501.1"/>
    </source>
</evidence>
<dbReference type="InterPro" id="IPR012902">
    <property type="entry name" value="N_methyl_site"/>
</dbReference>
<dbReference type="EMBL" id="JAUSVL010000001">
    <property type="protein sequence ID" value="MDQ0290501.1"/>
    <property type="molecule type" value="Genomic_DNA"/>
</dbReference>
<dbReference type="SUPFAM" id="SSF54523">
    <property type="entry name" value="Pili subunits"/>
    <property type="match status" value="1"/>
</dbReference>
<dbReference type="PANTHER" id="PTHR30093">
    <property type="entry name" value="GENERAL SECRETION PATHWAY PROTEIN G"/>
    <property type="match status" value="1"/>
</dbReference>
<dbReference type="InterPro" id="IPR011453">
    <property type="entry name" value="DUF1559"/>
</dbReference>
<name>A0AAE4APA6_9BACT</name>
<dbReference type="NCBIfam" id="TIGR02532">
    <property type="entry name" value="IV_pilin_GFxxxE"/>
    <property type="match status" value="1"/>
</dbReference>
<dbReference type="NCBIfam" id="TIGR04294">
    <property type="entry name" value="pre_pil_HX9DG"/>
    <property type="match status" value="1"/>
</dbReference>
<evidence type="ECO:0000313" key="3">
    <source>
        <dbReference type="Proteomes" id="UP001238163"/>
    </source>
</evidence>
<gene>
    <name evidence="2" type="ORF">J3R75_002608</name>
</gene>
<dbReference type="PANTHER" id="PTHR30093:SF2">
    <property type="entry name" value="TYPE II SECRETION SYSTEM PROTEIN H"/>
    <property type="match status" value="1"/>
</dbReference>
<dbReference type="InterPro" id="IPR045584">
    <property type="entry name" value="Pilin-like"/>
</dbReference>
<proteinExistence type="predicted"/>